<sequence>MLASLNFKKDILVIILSIQFIYSVNPYFKNYVKLAVPIIVTTNDIVRPVIRFHRPPRKTRPKFQKWHQVYTRSTPGLHQVYTRSEPGLQTTDLRYPEPHLTEGQPVKTCRTPKCCKNRYIRIAERGA</sequence>
<dbReference type="Proteomes" id="UP001283361">
    <property type="component" value="Unassembled WGS sequence"/>
</dbReference>
<dbReference type="EMBL" id="JAWDGP010004927">
    <property type="protein sequence ID" value="KAK3761189.1"/>
    <property type="molecule type" value="Genomic_DNA"/>
</dbReference>
<accession>A0AAE1D8A6</accession>
<evidence type="ECO:0000313" key="1">
    <source>
        <dbReference type="EMBL" id="KAK3761189.1"/>
    </source>
</evidence>
<evidence type="ECO:0000313" key="2">
    <source>
        <dbReference type="Proteomes" id="UP001283361"/>
    </source>
</evidence>
<gene>
    <name evidence="1" type="ORF">RRG08_022589</name>
</gene>
<comment type="caution">
    <text evidence="1">The sequence shown here is derived from an EMBL/GenBank/DDBJ whole genome shotgun (WGS) entry which is preliminary data.</text>
</comment>
<dbReference type="AlphaFoldDB" id="A0AAE1D8A6"/>
<keyword evidence="2" id="KW-1185">Reference proteome</keyword>
<name>A0AAE1D8A6_9GAST</name>
<proteinExistence type="predicted"/>
<reference evidence="1" key="1">
    <citation type="journal article" date="2023" name="G3 (Bethesda)">
        <title>A reference genome for the long-term kleptoplast-retaining sea slug Elysia crispata morphotype clarki.</title>
        <authorList>
            <person name="Eastman K.E."/>
            <person name="Pendleton A.L."/>
            <person name="Shaikh M.A."/>
            <person name="Suttiyut T."/>
            <person name="Ogas R."/>
            <person name="Tomko P."/>
            <person name="Gavelis G."/>
            <person name="Widhalm J.R."/>
            <person name="Wisecaver J.H."/>
        </authorList>
    </citation>
    <scope>NUCLEOTIDE SEQUENCE</scope>
    <source>
        <strain evidence="1">ECLA1</strain>
    </source>
</reference>
<organism evidence="1 2">
    <name type="scientific">Elysia crispata</name>
    <name type="common">lettuce slug</name>
    <dbReference type="NCBI Taxonomy" id="231223"/>
    <lineage>
        <taxon>Eukaryota</taxon>
        <taxon>Metazoa</taxon>
        <taxon>Spiralia</taxon>
        <taxon>Lophotrochozoa</taxon>
        <taxon>Mollusca</taxon>
        <taxon>Gastropoda</taxon>
        <taxon>Heterobranchia</taxon>
        <taxon>Euthyneura</taxon>
        <taxon>Panpulmonata</taxon>
        <taxon>Sacoglossa</taxon>
        <taxon>Placobranchoidea</taxon>
        <taxon>Plakobranchidae</taxon>
        <taxon>Elysia</taxon>
    </lineage>
</organism>
<protein>
    <submittedName>
        <fullName evidence="1">Uncharacterized protein</fullName>
    </submittedName>
</protein>